<evidence type="ECO:0000256" key="2">
    <source>
        <dbReference type="ARBA" id="ARBA00023315"/>
    </source>
</evidence>
<protein>
    <submittedName>
        <fullName evidence="4">Acetyltransferase (GNAT) family protein</fullName>
    </submittedName>
</protein>
<dbReference type="Gene3D" id="3.40.630.30">
    <property type="match status" value="1"/>
</dbReference>
<dbReference type="PROSITE" id="PS51186">
    <property type="entry name" value="GNAT"/>
    <property type="match status" value="1"/>
</dbReference>
<dbReference type="GO" id="GO:0016747">
    <property type="term" value="F:acyltransferase activity, transferring groups other than amino-acyl groups"/>
    <property type="evidence" value="ECO:0007669"/>
    <property type="project" value="InterPro"/>
</dbReference>
<proteinExistence type="predicted"/>
<dbReference type="PANTHER" id="PTHR43877">
    <property type="entry name" value="AMINOALKYLPHOSPHONATE N-ACETYLTRANSFERASE-RELATED-RELATED"/>
    <property type="match status" value="1"/>
</dbReference>
<gene>
    <name evidence="4" type="ORF">BXY41_111143</name>
</gene>
<evidence type="ECO:0000313" key="5">
    <source>
        <dbReference type="Proteomes" id="UP000237749"/>
    </source>
</evidence>
<accession>A0A2S6HP85</accession>
<dbReference type="InterPro" id="IPR000182">
    <property type="entry name" value="GNAT_dom"/>
</dbReference>
<dbReference type="OrthoDB" id="9797456at2"/>
<name>A0A2S6HP85_9FIRM</name>
<reference evidence="4 5" key="1">
    <citation type="submission" date="2018-02" db="EMBL/GenBank/DDBJ databases">
        <title>Genomic Encyclopedia of Archaeal and Bacterial Type Strains, Phase II (KMG-II): from individual species to whole genera.</title>
        <authorList>
            <person name="Goeker M."/>
        </authorList>
    </citation>
    <scope>NUCLEOTIDE SEQUENCE [LARGE SCALE GENOMIC DNA]</scope>
    <source>
        <strain evidence="4 5">DSM 3808</strain>
    </source>
</reference>
<dbReference type="SUPFAM" id="SSF55729">
    <property type="entry name" value="Acyl-CoA N-acyltransferases (Nat)"/>
    <property type="match status" value="1"/>
</dbReference>
<feature type="domain" description="N-acetyltransferase" evidence="3">
    <location>
        <begin position="4"/>
        <end position="173"/>
    </location>
</feature>
<dbReference type="EMBL" id="PTJA01000011">
    <property type="protein sequence ID" value="PPK79207.1"/>
    <property type="molecule type" value="Genomic_DNA"/>
</dbReference>
<dbReference type="Pfam" id="PF00583">
    <property type="entry name" value="Acetyltransf_1"/>
    <property type="match status" value="1"/>
</dbReference>
<keyword evidence="2" id="KW-0012">Acyltransferase</keyword>
<comment type="caution">
    <text evidence="4">The sequence shown here is derived from an EMBL/GenBank/DDBJ whole genome shotgun (WGS) entry which is preliminary data.</text>
</comment>
<dbReference type="CDD" id="cd04301">
    <property type="entry name" value="NAT_SF"/>
    <property type="match status" value="1"/>
</dbReference>
<evidence type="ECO:0000259" key="3">
    <source>
        <dbReference type="PROSITE" id="PS51186"/>
    </source>
</evidence>
<evidence type="ECO:0000313" key="4">
    <source>
        <dbReference type="EMBL" id="PPK79207.1"/>
    </source>
</evidence>
<dbReference type="InterPro" id="IPR050832">
    <property type="entry name" value="Bact_Acetyltransf"/>
</dbReference>
<dbReference type="InterPro" id="IPR016181">
    <property type="entry name" value="Acyl_CoA_acyltransferase"/>
</dbReference>
<keyword evidence="1 4" id="KW-0808">Transferase</keyword>
<dbReference type="RefSeq" id="WP_104438495.1">
    <property type="nucleotide sequence ID" value="NZ_PTJA01000011.1"/>
</dbReference>
<keyword evidence="5" id="KW-1185">Reference proteome</keyword>
<dbReference type="AlphaFoldDB" id="A0A2S6HP85"/>
<dbReference type="Proteomes" id="UP000237749">
    <property type="component" value="Unassembled WGS sequence"/>
</dbReference>
<organism evidence="4 5">
    <name type="scientific">Lacrimispora xylanisolvens</name>
    <dbReference type="NCBI Taxonomy" id="384636"/>
    <lineage>
        <taxon>Bacteria</taxon>
        <taxon>Bacillati</taxon>
        <taxon>Bacillota</taxon>
        <taxon>Clostridia</taxon>
        <taxon>Lachnospirales</taxon>
        <taxon>Lachnospiraceae</taxon>
        <taxon>Lacrimispora</taxon>
    </lineage>
</organism>
<sequence>MKEFTIVQGSSEDIEQIAELYDSVNDYLESHINYPGWRKGIYPTKEDAQAGVKEGTLYVLWAEGKIAGSVIVNRLQEKGYETGSWSQEAKPEDVAVIHTFLVHPDFLGRGFGKILLEFAEEKAREQKRTVIRLDVNERNTPAIQLYRKLGYCFAGKADLGYGEYGIPWFELYEKILTREA</sequence>
<evidence type="ECO:0000256" key="1">
    <source>
        <dbReference type="ARBA" id="ARBA00022679"/>
    </source>
</evidence>